<evidence type="ECO:0000313" key="2">
    <source>
        <dbReference type="Proteomes" id="UP001432251"/>
    </source>
</evidence>
<evidence type="ECO:0000313" key="1">
    <source>
        <dbReference type="EMBL" id="WWQ64911.1"/>
    </source>
</evidence>
<keyword evidence="2" id="KW-1185">Reference proteome</keyword>
<gene>
    <name evidence="1" type="ORF">V2W30_17200</name>
</gene>
<protein>
    <submittedName>
        <fullName evidence="1">Uncharacterized protein</fullName>
    </submittedName>
</protein>
<proteinExistence type="predicted"/>
<dbReference type="EMBL" id="CP146022">
    <property type="protein sequence ID" value="WWQ64911.1"/>
    <property type="molecule type" value="Genomic_DNA"/>
</dbReference>
<sequence>MTDAAAPHALGSRKRVPGGAAPPRVRPVALPGRLRTTRPGAWLVAVAALYFLTQLLFAVTRLGGHGLGWDEAVYVSQYDPRNPAVFFSAPRSRGTSLLTAPIVAATGSTLALRLVLAALSSAALYAAFRVWRPLVGARTTAFAALLFGTLWIATLSGAMAMPNLWVAFGAVGAVGWFLRGGGRWLAGCVALVALFRAPDAVWLVLPLAAYALVVRDRRRLLPYLAAGLAAGLAQWVVEAYARWGGVAERLRVSSVTEGDMGLHLNLGTVWHTVNGGLLCRPCTAGPPHHPELALWWLALPFLTAAAVYVAVRERRPAPTVLPVVCAMSLSVPYVLLIGYAAPRFLLPTYALLSLPVAVLLRRMGRTRPLAITAVAVVALQLATQYAVLNRVAASTGATNARYVAAAHGLRTMGVTPPCLVTGPRALPIGYAAGCASAQTRGNNASTTRAALVRRATRVPTVVLTEPGRRPPGFARDWTPYELPHSDGMTAWKAPVPYRLQLLNP</sequence>
<name>A0ACD5ACF7_9ACTN</name>
<organism evidence="1 2">
    <name type="scientific">Streptomyces citrinus</name>
    <dbReference type="NCBI Taxonomy" id="3118173"/>
    <lineage>
        <taxon>Bacteria</taxon>
        <taxon>Bacillati</taxon>
        <taxon>Actinomycetota</taxon>
        <taxon>Actinomycetes</taxon>
        <taxon>Kitasatosporales</taxon>
        <taxon>Streptomycetaceae</taxon>
        <taxon>Streptomyces</taxon>
    </lineage>
</organism>
<dbReference type="Proteomes" id="UP001432251">
    <property type="component" value="Chromosome"/>
</dbReference>
<reference evidence="1" key="1">
    <citation type="journal article" date="2025" name="Int. J. Syst. Evol. Microbiol.">
        <title>Streptomyces citrinus sp. nov., with yellow diffusible pigment.</title>
        <authorList>
            <person name="He Y."/>
            <person name="Yang E."/>
            <person name="Xu J."/>
            <person name="Sun Y."/>
            <person name="Sun L."/>
        </authorList>
    </citation>
    <scope>NUCLEOTIDE SEQUENCE</scope>
    <source>
        <strain evidence="1">Q6</strain>
    </source>
</reference>
<accession>A0ACD5ACF7</accession>